<protein>
    <submittedName>
        <fullName evidence="1">Uncharacterized protein</fullName>
    </submittedName>
</protein>
<reference evidence="1 2" key="1">
    <citation type="submission" date="2019-09" db="EMBL/GenBank/DDBJ databases">
        <title>Paraburkholderia podalyriae sp. nov., A South African Podalyria-associated rhizobium.</title>
        <authorList>
            <person name="Mavima L."/>
            <person name="Beukes C.W."/>
            <person name="Palmer M."/>
            <person name="De Meyer S.E."/>
            <person name="James E.K."/>
            <person name="Maluk M."/>
            <person name="Avontuur J.R."/>
            <person name="Chan W.Y."/>
            <person name="Venter S.N."/>
            <person name="Steenkamp E.T."/>
        </authorList>
    </citation>
    <scope>NUCLEOTIDE SEQUENCE [LARGE SCALE GENOMIC DNA]</scope>
    <source>
        <strain evidence="1 2">WC7.3b</strain>
    </source>
</reference>
<sequence length="75" mass="8560">MKDTKTASLRYQVEKWLAPTAPVHVTAFGHSRFGRGRYVRVETLQVTGLHALFFFEHDDGYWNVFPPAAGVARRP</sequence>
<dbReference type="Proteomes" id="UP000736373">
    <property type="component" value="Unassembled WGS sequence"/>
</dbReference>
<proteinExistence type="predicted"/>
<evidence type="ECO:0000313" key="1">
    <source>
        <dbReference type="EMBL" id="MBC8752867.1"/>
    </source>
</evidence>
<accession>A0ABR7Q2S8</accession>
<organism evidence="1 2">
    <name type="scientific">Paraburkholderia podalyriae</name>
    <dbReference type="NCBI Taxonomy" id="1938811"/>
    <lineage>
        <taxon>Bacteria</taxon>
        <taxon>Pseudomonadati</taxon>
        <taxon>Pseudomonadota</taxon>
        <taxon>Betaproteobacteria</taxon>
        <taxon>Burkholderiales</taxon>
        <taxon>Burkholderiaceae</taxon>
        <taxon>Paraburkholderia</taxon>
    </lineage>
</organism>
<gene>
    <name evidence="1" type="ORF">F6X42_43075</name>
</gene>
<dbReference type="EMBL" id="VZQQ01000187">
    <property type="protein sequence ID" value="MBC8752867.1"/>
    <property type="molecule type" value="Genomic_DNA"/>
</dbReference>
<keyword evidence="2" id="KW-1185">Reference proteome</keyword>
<name>A0ABR7Q2S8_9BURK</name>
<comment type="caution">
    <text evidence="1">The sequence shown here is derived from an EMBL/GenBank/DDBJ whole genome shotgun (WGS) entry which is preliminary data.</text>
</comment>
<evidence type="ECO:0000313" key="2">
    <source>
        <dbReference type="Proteomes" id="UP000736373"/>
    </source>
</evidence>